<reference evidence="1 2" key="1">
    <citation type="journal article" date="2011" name="BMC Genomics">
        <title>Complete genome sequence of Brachyspira intermedia reveals unique genomic features in Brachyspira species and phage-mediated horizontal gene transfer.</title>
        <authorList>
            <person name="Hafstrom T."/>
            <person name="Jansson D.S."/>
            <person name="Segerman B."/>
        </authorList>
    </citation>
    <scope>NUCLEOTIDE SEQUENCE [LARGE SCALE GENOMIC DNA]</scope>
    <source>
        <strain evidence="2">ATCC 51140 / PWS/A</strain>
    </source>
</reference>
<name>G0EIW1_BRAIP</name>
<gene>
    <name evidence="1" type="ordered locus">Bint_1694</name>
</gene>
<dbReference type="Proteomes" id="UP000008522">
    <property type="component" value="Chromosome"/>
</dbReference>
<evidence type="ECO:0000313" key="1">
    <source>
        <dbReference type="EMBL" id="AEM22313.1"/>
    </source>
</evidence>
<accession>G0EIW1</accession>
<dbReference type="HOGENOM" id="CLU_3248150_0_0_12"/>
<evidence type="ECO:0000313" key="2">
    <source>
        <dbReference type="Proteomes" id="UP000008522"/>
    </source>
</evidence>
<dbReference type="PATRIC" id="fig|1045858.4.peg.1696"/>
<organism evidence="1 2">
    <name type="scientific">Brachyspira intermedia (strain ATCC 51140 / PWS/A)</name>
    <name type="common">Serpulina intermedia</name>
    <dbReference type="NCBI Taxonomy" id="1045858"/>
    <lineage>
        <taxon>Bacteria</taxon>
        <taxon>Pseudomonadati</taxon>
        <taxon>Spirochaetota</taxon>
        <taxon>Spirochaetia</taxon>
        <taxon>Brachyspirales</taxon>
        <taxon>Brachyspiraceae</taxon>
        <taxon>Brachyspira</taxon>
    </lineage>
</organism>
<proteinExistence type="predicted"/>
<dbReference type="KEGG" id="bip:Bint_1694"/>
<dbReference type="AlphaFoldDB" id="G0EIW1"/>
<keyword evidence="2" id="KW-1185">Reference proteome</keyword>
<sequence length="42" mass="5002">MYVTISSKKCLLNYKKAIEVFIKLKDLYANEALMQFIFKINK</sequence>
<protein>
    <submittedName>
        <fullName evidence="1">Uncharacterized protein</fullName>
    </submittedName>
</protein>
<dbReference type="EMBL" id="CP002874">
    <property type="protein sequence ID" value="AEM22313.1"/>
    <property type="molecule type" value="Genomic_DNA"/>
</dbReference>